<dbReference type="EMBL" id="CM037153">
    <property type="protein sequence ID" value="KAH7856410.1"/>
    <property type="molecule type" value="Genomic_DNA"/>
</dbReference>
<dbReference type="Proteomes" id="UP000828048">
    <property type="component" value="Chromosome 3"/>
</dbReference>
<gene>
    <name evidence="1" type="ORF">Vadar_001015</name>
</gene>
<accession>A0ACB7YS75</accession>
<protein>
    <submittedName>
        <fullName evidence="1">Uncharacterized protein</fullName>
    </submittedName>
</protein>
<evidence type="ECO:0000313" key="2">
    <source>
        <dbReference type="Proteomes" id="UP000828048"/>
    </source>
</evidence>
<name>A0ACB7YS75_9ERIC</name>
<comment type="caution">
    <text evidence="1">The sequence shown here is derived from an EMBL/GenBank/DDBJ whole genome shotgun (WGS) entry which is preliminary data.</text>
</comment>
<proteinExistence type="predicted"/>
<organism evidence="1 2">
    <name type="scientific">Vaccinium darrowii</name>
    <dbReference type="NCBI Taxonomy" id="229202"/>
    <lineage>
        <taxon>Eukaryota</taxon>
        <taxon>Viridiplantae</taxon>
        <taxon>Streptophyta</taxon>
        <taxon>Embryophyta</taxon>
        <taxon>Tracheophyta</taxon>
        <taxon>Spermatophyta</taxon>
        <taxon>Magnoliopsida</taxon>
        <taxon>eudicotyledons</taxon>
        <taxon>Gunneridae</taxon>
        <taxon>Pentapetalae</taxon>
        <taxon>asterids</taxon>
        <taxon>Ericales</taxon>
        <taxon>Ericaceae</taxon>
        <taxon>Vaccinioideae</taxon>
        <taxon>Vaccinieae</taxon>
        <taxon>Vaccinium</taxon>
    </lineage>
</organism>
<evidence type="ECO:0000313" key="1">
    <source>
        <dbReference type="EMBL" id="KAH7856410.1"/>
    </source>
</evidence>
<keyword evidence="2" id="KW-1185">Reference proteome</keyword>
<reference evidence="1 2" key="1">
    <citation type="journal article" date="2021" name="Hortic Res">
        <title>High-quality reference genome and annotation aids understanding of berry development for evergreen blueberry (Vaccinium darrowii).</title>
        <authorList>
            <person name="Yu J."/>
            <person name="Hulse-Kemp A.M."/>
            <person name="Babiker E."/>
            <person name="Staton M."/>
        </authorList>
    </citation>
    <scope>NUCLEOTIDE SEQUENCE [LARGE SCALE GENOMIC DNA]</scope>
    <source>
        <strain evidence="2">cv. NJ 8807/NJ 8810</strain>
        <tissue evidence="1">Young leaf</tissue>
    </source>
</reference>
<sequence length="121" mass="13814">MRVGENIQNNSSPSKYLISLYQEPKPLWSTKEDFAVQTRVLLPNNSLPPPLVIALLSRPRIEQSLVRWAMPQLHDIDALSKMVDPALKGLYPVILPRFCYCLIYRLLFQSVGLEISSFTTL</sequence>